<evidence type="ECO:0000313" key="2">
    <source>
        <dbReference type="EMBL" id="MBU2787901.1"/>
    </source>
</evidence>
<dbReference type="PANTHER" id="PTHR42695">
    <property type="entry name" value="GLUTAMINE AMIDOTRANSFERASE YLR126C-RELATED"/>
    <property type="match status" value="1"/>
</dbReference>
<dbReference type="InterPro" id="IPR029062">
    <property type="entry name" value="Class_I_gatase-like"/>
</dbReference>
<evidence type="ECO:0000313" key="3">
    <source>
        <dbReference type="Proteomes" id="UP001197378"/>
    </source>
</evidence>
<comment type="caution">
    <text evidence="2">The sequence shown here is derived from an EMBL/GenBank/DDBJ whole genome shotgun (WGS) entry which is preliminary data.</text>
</comment>
<feature type="domain" description="Glutamine amidotransferase" evidence="1">
    <location>
        <begin position="25"/>
        <end position="182"/>
    </location>
</feature>
<dbReference type="EMBL" id="JAAXYO010000089">
    <property type="protein sequence ID" value="MBU2787901.1"/>
    <property type="molecule type" value="Genomic_DNA"/>
</dbReference>
<gene>
    <name evidence="2" type="ORF">HFQ13_06740</name>
</gene>
<dbReference type="CDD" id="cd01741">
    <property type="entry name" value="GATase1_1"/>
    <property type="match status" value="1"/>
</dbReference>
<sequence>MATILVLQHHPDEGLGSLAPLLASLGYATDLRALERGDRVPSSLASYVALIVMGGPMSVHDEAEYPWLRAEKALIRSAAAEQFPILGHCLGAQLISVALGGSVERSPSGQELGWWPVRLSKAGHALWPELPAEFPLFHWHGEHCATLPPDAQVLAYNAATQVQAFALGDRILALQAHPEVTAAQVRRWVDSNSAGPAEEGRYLQTAAEMLADLDAKAARLAATAAALYRPWLAQIKRLG</sequence>
<evidence type="ECO:0000259" key="1">
    <source>
        <dbReference type="Pfam" id="PF00117"/>
    </source>
</evidence>
<dbReference type="Proteomes" id="UP001197378">
    <property type="component" value="Unassembled WGS sequence"/>
</dbReference>
<keyword evidence="3" id="KW-1185">Reference proteome</keyword>
<accession>A0AAE2YQ23</accession>
<keyword evidence="2" id="KW-0315">Glutamine amidotransferase</keyword>
<dbReference type="AlphaFoldDB" id="A0AAE2YQ23"/>
<dbReference type="PANTHER" id="PTHR42695:SF5">
    <property type="entry name" value="GLUTAMINE AMIDOTRANSFERASE YLR126C-RELATED"/>
    <property type="match status" value="1"/>
</dbReference>
<dbReference type="RefSeq" id="WP_215873196.1">
    <property type="nucleotide sequence ID" value="NZ_JAAXYO010000089.1"/>
</dbReference>
<organism evidence="2 3">
    <name type="scientific">Igneacidithiobacillus copahuensis</name>
    <dbReference type="NCBI Taxonomy" id="2724909"/>
    <lineage>
        <taxon>Bacteria</taxon>
        <taxon>Pseudomonadati</taxon>
        <taxon>Pseudomonadota</taxon>
        <taxon>Acidithiobacillia</taxon>
        <taxon>Acidithiobacillales</taxon>
        <taxon>Acidithiobacillaceae</taxon>
        <taxon>Igneacidithiobacillus</taxon>
    </lineage>
</organism>
<proteinExistence type="predicted"/>
<dbReference type="SUPFAM" id="SSF52317">
    <property type="entry name" value="Class I glutamine amidotransferase-like"/>
    <property type="match status" value="1"/>
</dbReference>
<dbReference type="InterPro" id="IPR017926">
    <property type="entry name" value="GATASE"/>
</dbReference>
<name>A0AAE2YQ23_9PROT</name>
<dbReference type="InterPro" id="IPR044992">
    <property type="entry name" value="ChyE-like"/>
</dbReference>
<dbReference type="Gene3D" id="3.40.50.880">
    <property type="match status" value="1"/>
</dbReference>
<reference evidence="2" key="1">
    <citation type="journal article" date="2021" name="ISME J.">
        <title>Genomic evolution of the class Acidithiobacillia: deep-branching Proteobacteria living in extreme acidic conditions.</title>
        <authorList>
            <person name="Moya-Beltran A."/>
            <person name="Beard S."/>
            <person name="Rojas-Villalobos C."/>
            <person name="Issotta F."/>
            <person name="Gallardo Y."/>
            <person name="Ulloa R."/>
            <person name="Giaveno A."/>
            <person name="Degli Esposti M."/>
            <person name="Johnson D.B."/>
            <person name="Quatrini R."/>
        </authorList>
    </citation>
    <scope>NUCLEOTIDE SEQUENCE</scope>
    <source>
        <strain evidence="2">VAN18-1</strain>
    </source>
</reference>
<dbReference type="GO" id="GO:0005829">
    <property type="term" value="C:cytosol"/>
    <property type="evidence" value="ECO:0007669"/>
    <property type="project" value="TreeGrafter"/>
</dbReference>
<dbReference type="PROSITE" id="PS51273">
    <property type="entry name" value="GATASE_TYPE_1"/>
    <property type="match status" value="1"/>
</dbReference>
<dbReference type="Pfam" id="PF00117">
    <property type="entry name" value="GATase"/>
    <property type="match status" value="1"/>
</dbReference>
<protein>
    <submittedName>
        <fullName evidence="2">Type 1 glutamine amidotransferase</fullName>
    </submittedName>
</protein>